<keyword evidence="3" id="KW-1185">Reference proteome</keyword>
<proteinExistence type="predicted"/>
<evidence type="ECO:0000256" key="1">
    <source>
        <dbReference type="SAM" id="MobiDB-lite"/>
    </source>
</evidence>
<dbReference type="Proteomes" id="UP000016646">
    <property type="component" value="Unassembled WGS sequence"/>
</dbReference>
<sequence>MTAAATRPPCRKGSASDSAFTPSAYARAERCRRQTPERAQARDAAERERAAEAGSSDRFVPIFILLILQDYPQR</sequence>
<evidence type="ECO:0000313" key="3">
    <source>
        <dbReference type="Proteomes" id="UP000016646"/>
    </source>
</evidence>
<dbReference type="EMBL" id="AVQI01000063">
    <property type="protein sequence ID" value="ERK00935.1"/>
    <property type="molecule type" value="Genomic_DNA"/>
</dbReference>
<accession>A0ABP2YNA6</accession>
<organism evidence="2 3">
    <name type="scientific">Treponema socranskii subsp. socranskii VPI DR56BR1116 = ATCC 35536</name>
    <dbReference type="NCBI Taxonomy" id="1125725"/>
    <lineage>
        <taxon>Bacteria</taxon>
        <taxon>Pseudomonadati</taxon>
        <taxon>Spirochaetota</taxon>
        <taxon>Spirochaetia</taxon>
        <taxon>Spirochaetales</taxon>
        <taxon>Treponemataceae</taxon>
        <taxon>Treponema</taxon>
    </lineage>
</organism>
<feature type="region of interest" description="Disordered" evidence="1">
    <location>
        <begin position="1"/>
        <end position="54"/>
    </location>
</feature>
<gene>
    <name evidence="2" type="ORF">HMPREF0860_2340</name>
</gene>
<feature type="compositionally biased region" description="Basic and acidic residues" evidence="1">
    <location>
        <begin position="27"/>
        <end position="51"/>
    </location>
</feature>
<name>A0ABP2YNA6_TRESO</name>
<evidence type="ECO:0000313" key="2">
    <source>
        <dbReference type="EMBL" id="ERK00935.1"/>
    </source>
</evidence>
<evidence type="ECO:0008006" key="4">
    <source>
        <dbReference type="Google" id="ProtNLM"/>
    </source>
</evidence>
<reference evidence="2 3" key="1">
    <citation type="submission" date="2013-08" db="EMBL/GenBank/DDBJ databases">
        <authorList>
            <person name="Durkin A.S."/>
            <person name="Haft D.R."/>
            <person name="McCorrison J."/>
            <person name="Torralba M."/>
            <person name="Gillis M."/>
            <person name="Haft D.H."/>
            <person name="Methe B."/>
            <person name="Sutton G."/>
            <person name="Nelson K.E."/>
        </authorList>
    </citation>
    <scope>NUCLEOTIDE SEQUENCE [LARGE SCALE GENOMIC DNA]</scope>
    <source>
        <strain evidence="2 3">ATCC 35536</strain>
    </source>
</reference>
<comment type="caution">
    <text evidence="2">The sequence shown here is derived from an EMBL/GenBank/DDBJ whole genome shotgun (WGS) entry which is preliminary data.</text>
</comment>
<protein>
    <recommendedName>
        <fullName evidence="4">Lipoprotein</fullName>
    </recommendedName>
</protein>